<name>A0A4R2HNN8_9ACTN</name>
<keyword evidence="2" id="KW-0812">Transmembrane</keyword>
<protein>
    <recommendedName>
        <fullName evidence="6">MYXO-CTERM domain-containing protein</fullName>
    </recommendedName>
</protein>
<feature type="region of interest" description="Disordered" evidence="1">
    <location>
        <begin position="24"/>
        <end position="59"/>
    </location>
</feature>
<reference evidence="4 5" key="1">
    <citation type="journal article" date="2015" name="Stand. Genomic Sci.">
        <title>Genomic Encyclopedia of Bacterial and Archaeal Type Strains, Phase III: the genomes of soil and plant-associated and newly described type strains.</title>
        <authorList>
            <person name="Whitman W.B."/>
            <person name="Woyke T."/>
            <person name="Klenk H.P."/>
            <person name="Zhou Y."/>
            <person name="Lilburn T.G."/>
            <person name="Beck B.J."/>
            <person name="De Vos P."/>
            <person name="Vandamme P."/>
            <person name="Eisen J.A."/>
            <person name="Garrity G."/>
            <person name="Hugenholtz P."/>
            <person name="Kyrpides N.C."/>
        </authorList>
    </citation>
    <scope>NUCLEOTIDE SEQUENCE [LARGE SCALE GENOMIC DNA]</scope>
    <source>
        <strain evidence="4 5">VKM Ac-2572</strain>
    </source>
</reference>
<organism evidence="4 5">
    <name type="scientific">Kribbella steppae</name>
    <dbReference type="NCBI Taxonomy" id="2512223"/>
    <lineage>
        <taxon>Bacteria</taxon>
        <taxon>Bacillati</taxon>
        <taxon>Actinomycetota</taxon>
        <taxon>Actinomycetes</taxon>
        <taxon>Propionibacteriales</taxon>
        <taxon>Kribbellaceae</taxon>
        <taxon>Kribbella</taxon>
    </lineage>
</organism>
<gene>
    <name evidence="4" type="ORF">EV652_104370</name>
</gene>
<dbReference type="OrthoDB" id="3827532at2"/>
<feature type="signal peptide" evidence="3">
    <location>
        <begin position="1"/>
        <end position="27"/>
    </location>
</feature>
<feature type="transmembrane region" description="Helical" evidence="2">
    <location>
        <begin position="95"/>
        <end position="116"/>
    </location>
</feature>
<feature type="compositionally biased region" description="Polar residues" evidence="1">
    <location>
        <begin position="34"/>
        <end position="43"/>
    </location>
</feature>
<dbReference type="RefSeq" id="WP_132209516.1">
    <property type="nucleotide sequence ID" value="NZ_SLWN01000004.1"/>
</dbReference>
<evidence type="ECO:0000256" key="2">
    <source>
        <dbReference type="SAM" id="Phobius"/>
    </source>
</evidence>
<dbReference type="Proteomes" id="UP000294508">
    <property type="component" value="Unassembled WGS sequence"/>
</dbReference>
<dbReference type="AlphaFoldDB" id="A0A4R2HNN8"/>
<evidence type="ECO:0000313" key="5">
    <source>
        <dbReference type="Proteomes" id="UP000294508"/>
    </source>
</evidence>
<accession>A0A4R2HNN8</accession>
<evidence type="ECO:0008006" key="6">
    <source>
        <dbReference type="Google" id="ProtNLM"/>
    </source>
</evidence>
<comment type="caution">
    <text evidence="4">The sequence shown here is derived from an EMBL/GenBank/DDBJ whole genome shotgun (WGS) entry which is preliminary data.</text>
</comment>
<keyword evidence="5" id="KW-1185">Reference proteome</keyword>
<evidence type="ECO:0000256" key="3">
    <source>
        <dbReference type="SAM" id="SignalP"/>
    </source>
</evidence>
<keyword evidence="3" id="KW-0732">Signal</keyword>
<proteinExistence type="predicted"/>
<keyword evidence="2" id="KW-0472">Membrane</keyword>
<evidence type="ECO:0000256" key="1">
    <source>
        <dbReference type="SAM" id="MobiDB-lite"/>
    </source>
</evidence>
<feature type="chain" id="PRO_5020609356" description="MYXO-CTERM domain-containing protein" evidence="3">
    <location>
        <begin position="28"/>
        <end position="124"/>
    </location>
</feature>
<evidence type="ECO:0000313" key="4">
    <source>
        <dbReference type="EMBL" id="TCO32764.1"/>
    </source>
</evidence>
<keyword evidence="2" id="KW-1133">Transmembrane helix</keyword>
<sequence length="124" mass="12906">MNRKYSTLALVAVAMGAVAFTTTEASAKTDPGTPGSTSQTAPPVSTWPEEGSGYPGAGTWRSEYNYPNFDPKYEVVPAQAAAVSQSRSDDNGVEALQSGASALGGAALAFSGLWLYRRRQLANG</sequence>
<dbReference type="EMBL" id="SLWN01000004">
    <property type="protein sequence ID" value="TCO32764.1"/>
    <property type="molecule type" value="Genomic_DNA"/>
</dbReference>